<accession>A0ABS1UBM2</accession>
<gene>
    <name evidence="3" type="ORF">JMJ56_29345</name>
</gene>
<dbReference type="RefSeq" id="WP_202835298.1">
    <property type="nucleotide sequence ID" value="NZ_JAETWB010000047.1"/>
</dbReference>
<dbReference type="InterPro" id="IPR013762">
    <property type="entry name" value="Integrase-like_cat_sf"/>
</dbReference>
<dbReference type="InterPro" id="IPR002104">
    <property type="entry name" value="Integrase_catalytic"/>
</dbReference>
<comment type="caution">
    <text evidence="3">The sequence shown here is derived from an EMBL/GenBank/DDBJ whole genome shotgun (WGS) entry which is preliminary data.</text>
</comment>
<evidence type="ECO:0000259" key="2">
    <source>
        <dbReference type="Pfam" id="PF00589"/>
    </source>
</evidence>
<reference evidence="3 4" key="1">
    <citation type="submission" date="2021-01" db="EMBL/GenBank/DDBJ databases">
        <title>Belnapia mucosa sp. nov. and Belnapia arida sp. nov., isolated from the Tabernas Desert (Almeria, Spain).</title>
        <authorList>
            <person name="Molina-Menor E."/>
            <person name="Vidal-Verdu A."/>
            <person name="Calonge A."/>
            <person name="Satari L."/>
            <person name="Pereto J."/>
            <person name="Porcar M."/>
        </authorList>
    </citation>
    <scope>NUCLEOTIDE SEQUENCE [LARGE SCALE GENOMIC DNA]</scope>
    <source>
        <strain evidence="3 4">T18</strain>
    </source>
</reference>
<sequence>MAPLSPFDVARVVKAAVEAAGGNPADFSGHSLRSGFITSAARAGVAERHIQNQSGHRGLPVLRGYIRRGSLFVDNAAAKVGL</sequence>
<evidence type="ECO:0000313" key="3">
    <source>
        <dbReference type="EMBL" id="MBL6082086.1"/>
    </source>
</evidence>
<name>A0ABS1UBM2_9PROT</name>
<evidence type="ECO:0000256" key="1">
    <source>
        <dbReference type="ARBA" id="ARBA00023172"/>
    </source>
</evidence>
<organism evidence="3 4">
    <name type="scientific">Belnapia arida</name>
    <dbReference type="NCBI Taxonomy" id="2804533"/>
    <lineage>
        <taxon>Bacteria</taxon>
        <taxon>Pseudomonadati</taxon>
        <taxon>Pseudomonadota</taxon>
        <taxon>Alphaproteobacteria</taxon>
        <taxon>Acetobacterales</taxon>
        <taxon>Roseomonadaceae</taxon>
        <taxon>Belnapia</taxon>
    </lineage>
</organism>
<dbReference type="EMBL" id="JAETWB010000047">
    <property type="protein sequence ID" value="MBL6082086.1"/>
    <property type="molecule type" value="Genomic_DNA"/>
</dbReference>
<dbReference type="SUPFAM" id="SSF56349">
    <property type="entry name" value="DNA breaking-rejoining enzymes"/>
    <property type="match status" value="1"/>
</dbReference>
<evidence type="ECO:0000313" key="4">
    <source>
        <dbReference type="Proteomes" id="UP000660885"/>
    </source>
</evidence>
<dbReference type="Gene3D" id="1.10.443.10">
    <property type="entry name" value="Intergrase catalytic core"/>
    <property type="match status" value="1"/>
</dbReference>
<keyword evidence="1" id="KW-0233">DNA recombination</keyword>
<proteinExistence type="predicted"/>
<dbReference type="InterPro" id="IPR011010">
    <property type="entry name" value="DNA_brk_join_enz"/>
</dbReference>
<dbReference type="Pfam" id="PF00589">
    <property type="entry name" value="Phage_integrase"/>
    <property type="match status" value="1"/>
</dbReference>
<dbReference type="Proteomes" id="UP000660885">
    <property type="component" value="Unassembled WGS sequence"/>
</dbReference>
<feature type="domain" description="Tyr recombinase" evidence="2">
    <location>
        <begin position="3"/>
        <end position="66"/>
    </location>
</feature>
<protein>
    <submittedName>
        <fullName evidence="3">Tyrosine-type recombinase/integrase</fullName>
    </submittedName>
</protein>
<keyword evidence="4" id="KW-1185">Reference proteome</keyword>